<dbReference type="Proteomes" id="UP000499080">
    <property type="component" value="Unassembled WGS sequence"/>
</dbReference>
<comment type="caution">
    <text evidence="1">The sequence shown here is derived from an EMBL/GenBank/DDBJ whole genome shotgun (WGS) entry which is preliminary data.</text>
</comment>
<evidence type="ECO:0000313" key="1">
    <source>
        <dbReference type="EMBL" id="GBN61785.1"/>
    </source>
</evidence>
<evidence type="ECO:0008006" key="3">
    <source>
        <dbReference type="Google" id="ProtNLM"/>
    </source>
</evidence>
<name>A0A4Y2QC53_ARAVE</name>
<protein>
    <recommendedName>
        <fullName evidence="3">Helitron helicase-like domain-containing protein</fullName>
    </recommendedName>
</protein>
<dbReference type="OrthoDB" id="6435998at2759"/>
<sequence length="157" mass="17795">MVSESTSRQKMLLNVLKHLRKQHSHLSLDFAPKMSLHAPYCTTKYPSTTLGTMATRHGNVGKKGQVVPEQEGIRSSDALGRVYTVHPTNSECFHLRLLLHEVRGPMPFTDLRTFDGRVCETYKQACQLRGLLEDDEHWNKAIEEAAASRSPKILRNL</sequence>
<dbReference type="AlphaFoldDB" id="A0A4Y2QC53"/>
<dbReference type="EMBL" id="BGPR01220691">
    <property type="protein sequence ID" value="GBN61785.1"/>
    <property type="molecule type" value="Genomic_DNA"/>
</dbReference>
<accession>A0A4Y2QC53</accession>
<keyword evidence="2" id="KW-1185">Reference proteome</keyword>
<proteinExistence type="predicted"/>
<reference evidence="1 2" key="1">
    <citation type="journal article" date="2019" name="Sci. Rep.">
        <title>Orb-weaving spider Araneus ventricosus genome elucidates the spidroin gene catalogue.</title>
        <authorList>
            <person name="Kono N."/>
            <person name="Nakamura H."/>
            <person name="Ohtoshi R."/>
            <person name="Moran D.A.P."/>
            <person name="Shinohara A."/>
            <person name="Yoshida Y."/>
            <person name="Fujiwara M."/>
            <person name="Mori M."/>
            <person name="Tomita M."/>
            <person name="Arakawa K."/>
        </authorList>
    </citation>
    <scope>NUCLEOTIDE SEQUENCE [LARGE SCALE GENOMIC DNA]</scope>
</reference>
<feature type="non-terminal residue" evidence="1">
    <location>
        <position position="157"/>
    </location>
</feature>
<gene>
    <name evidence="1" type="ORF">AVEN_227600_1</name>
</gene>
<organism evidence="1 2">
    <name type="scientific">Araneus ventricosus</name>
    <name type="common">Orbweaver spider</name>
    <name type="synonym">Epeira ventricosa</name>
    <dbReference type="NCBI Taxonomy" id="182803"/>
    <lineage>
        <taxon>Eukaryota</taxon>
        <taxon>Metazoa</taxon>
        <taxon>Ecdysozoa</taxon>
        <taxon>Arthropoda</taxon>
        <taxon>Chelicerata</taxon>
        <taxon>Arachnida</taxon>
        <taxon>Araneae</taxon>
        <taxon>Araneomorphae</taxon>
        <taxon>Entelegynae</taxon>
        <taxon>Araneoidea</taxon>
        <taxon>Araneidae</taxon>
        <taxon>Araneus</taxon>
    </lineage>
</organism>
<evidence type="ECO:0000313" key="2">
    <source>
        <dbReference type="Proteomes" id="UP000499080"/>
    </source>
</evidence>